<name>A0A364VDJ8_9CORY</name>
<evidence type="ECO:0000313" key="2">
    <source>
        <dbReference type="Proteomes" id="UP000251047"/>
    </source>
</evidence>
<organism evidence="1 2">
    <name type="scientific">Corynebacterium heidelbergense</name>
    <dbReference type="NCBI Taxonomy" id="2055947"/>
    <lineage>
        <taxon>Bacteria</taxon>
        <taxon>Bacillati</taxon>
        <taxon>Actinomycetota</taxon>
        <taxon>Actinomycetes</taxon>
        <taxon>Mycobacteriales</taxon>
        <taxon>Corynebacteriaceae</taxon>
        <taxon>Corynebacterium</taxon>
    </lineage>
</organism>
<evidence type="ECO:0000313" key="1">
    <source>
        <dbReference type="EMBL" id="RAV34636.1"/>
    </source>
</evidence>
<dbReference type="AlphaFoldDB" id="A0A364VDJ8"/>
<proteinExistence type="predicted"/>
<protein>
    <submittedName>
        <fullName evidence="1">Uncharacterized protein</fullName>
    </submittedName>
</protein>
<dbReference type="Proteomes" id="UP000251047">
    <property type="component" value="Unassembled WGS sequence"/>
</dbReference>
<dbReference type="EMBL" id="PHQP01000009">
    <property type="protein sequence ID" value="RAV34636.1"/>
    <property type="molecule type" value="Genomic_DNA"/>
</dbReference>
<reference evidence="1 2" key="1">
    <citation type="journal article" date="2018" name="Syst. Appl. Microbiol.">
        <title>Corynebacterium heidelbergense sp. nov., isolated from the preen glands of Egyptian geese (Alopochen aegyptiacus).</title>
        <authorList>
            <person name="Braun M.S."/>
            <person name="Wang E."/>
            <person name="Zimmermann S."/>
            <person name="Wink M."/>
        </authorList>
    </citation>
    <scope>NUCLEOTIDE SEQUENCE [LARGE SCALE GENOMIC DNA]</scope>
    <source>
        <strain evidence="1 2">DSM 104638</strain>
    </source>
</reference>
<accession>A0A364VDJ8</accession>
<dbReference type="OrthoDB" id="4413958at2"/>
<comment type="caution">
    <text evidence="1">The sequence shown here is derived from an EMBL/GenBank/DDBJ whole genome shotgun (WGS) entry which is preliminary data.</text>
</comment>
<gene>
    <name evidence="1" type="ORF">CWC39_02215</name>
</gene>
<sequence>MKPEIINRDSGHRMWTAAECAEYAGMARGTFTSYAGRDRAPKPSARLHGLTLWDAEVIKEWKKGRDRTLKSDR</sequence>
<dbReference type="RefSeq" id="WP_112768889.1">
    <property type="nucleotide sequence ID" value="NZ_CP063191.1"/>
</dbReference>